<dbReference type="RefSeq" id="WP_213412439.1">
    <property type="nucleotide sequence ID" value="NZ_BOVK01000031.1"/>
</dbReference>
<sequence>MARVMRSMIHRLLIPQASLSLVPVGYSVVFFLLSTLIVAFLCLPIIGLFTSITTEHLYAAFRSPHLSYGLALSLFTSIISIGIIVLLGTPLAYMLARSSFRGKQLLEVLVDLPMVIPPSVAGIGLILAFGRKGLIGSWLAEHGIVISFTVVAVIFAQVFIAAPFYIRSAKEGFKHDGKEMEAMARSLGASWWRSFYRVSLPLARPYLISGMLTSWARALGEFGATIMFAGNFLGKTETLPLAIYSAMNEDLGVAIVLANLLLVMSLLLMATVRLLAVERR</sequence>
<protein>
    <recommendedName>
        <fullName evidence="11">Molybdenum transport system permease</fullName>
    </recommendedName>
</protein>
<feature type="transmembrane region" description="Helical" evidence="10">
    <location>
        <begin position="253"/>
        <end position="276"/>
    </location>
</feature>
<feature type="transmembrane region" description="Helical" evidence="10">
    <location>
        <begin position="21"/>
        <end position="46"/>
    </location>
</feature>
<dbReference type="PANTHER" id="PTHR30406:SF8">
    <property type="entry name" value="SULFATE TRANSPORT SYSTEM PERMEASE PROTEIN CYST"/>
    <property type="match status" value="1"/>
</dbReference>
<dbReference type="PROSITE" id="PS50928">
    <property type="entry name" value="ABC_TM1"/>
    <property type="match status" value="1"/>
</dbReference>
<accession>A0A8J4H6Y8</accession>
<evidence type="ECO:0000256" key="3">
    <source>
        <dbReference type="ARBA" id="ARBA00022448"/>
    </source>
</evidence>
<dbReference type="InterPro" id="IPR011867">
    <property type="entry name" value="ModB_ABC"/>
</dbReference>
<gene>
    <name evidence="13" type="ORF">XYCOK13_24720</name>
</gene>
<evidence type="ECO:0000256" key="6">
    <source>
        <dbReference type="ARBA" id="ARBA00022989"/>
    </source>
</evidence>
<evidence type="ECO:0000313" key="13">
    <source>
        <dbReference type="EMBL" id="GIQ69648.1"/>
    </source>
</evidence>
<dbReference type="Proteomes" id="UP000677918">
    <property type="component" value="Unassembled WGS sequence"/>
</dbReference>
<keyword evidence="14" id="KW-1185">Reference proteome</keyword>
<dbReference type="InterPro" id="IPR005667">
    <property type="entry name" value="Sulph_transpt2"/>
</dbReference>
<keyword evidence="5 10" id="KW-0812">Transmembrane</keyword>
<dbReference type="EMBL" id="BOVK01000031">
    <property type="protein sequence ID" value="GIQ69648.1"/>
    <property type="molecule type" value="Genomic_DNA"/>
</dbReference>
<proteinExistence type="inferred from homology"/>
<organism evidence="13 14">
    <name type="scientific">Xylanibacillus composti</name>
    <dbReference type="NCBI Taxonomy" id="1572762"/>
    <lineage>
        <taxon>Bacteria</taxon>
        <taxon>Bacillati</taxon>
        <taxon>Bacillota</taxon>
        <taxon>Bacilli</taxon>
        <taxon>Bacillales</taxon>
        <taxon>Paenibacillaceae</taxon>
        <taxon>Xylanibacillus</taxon>
    </lineage>
</organism>
<keyword evidence="8 10" id="KW-0472">Membrane</keyword>
<dbReference type="NCBIfam" id="TIGR01581">
    <property type="entry name" value="Mo_ABC_porter"/>
    <property type="match status" value="1"/>
</dbReference>
<evidence type="ECO:0000256" key="8">
    <source>
        <dbReference type="ARBA" id="ARBA00023136"/>
    </source>
</evidence>
<feature type="domain" description="ABC transmembrane type-1" evidence="12">
    <location>
        <begin position="70"/>
        <end position="272"/>
    </location>
</feature>
<keyword evidence="6 10" id="KW-1133">Transmembrane helix</keyword>
<comment type="subunit">
    <text evidence="2">The complex is composed of two ATP-binding proteins (CysA), two transmembrane proteins (CysT and CysW) and a solute-binding protein (CysP).</text>
</comment>
<evidence type="ECO:0000256" key="1">
    <source>
        <dbReference type="ARBA" id="ARBA00004141"/>
    </source>
</evidence>
<evidence type="ECO:0000256" key="5">
    <source>
        <dbReference type="ARBA" id="ARBA00022692"/>
    </source>
</evidence>
<dbReference type="InterPro" id="IPR035906">
    <property type="entry name" value="MetI-like_sf"/>
</dbReference>
<comment type="function">
    <text evidence="9">Part of the ABC transporter complex CysAWTP (TC 3.A.1.6.1) involved in sulfate/thiosulfate import. Probably responsible for the translocation of the substrate across the membrane.</text>
</comment>
<feature type="transmembrane region" description="Helical" evidence="10">
    <location>
        <begin position="108"/>
        <end position="130"/>
    </location>
</feature>
<dbReference type="SUPFAM" id="SSF161098">
    <property type="entry name" value="MetI-like"/>
    <property type="match status" value="1"/>
</dbReference>
<evidence type="ECO:0000313" key="14">
    <source>
        <dbReference type="Proteomes" id="UP000677918"/>
    </source>
</evidence>
<evidence type="ECO:0000256" key="11">
    <source>
        <dbReference type="RuleBase" id="RU365097"/>
    </source>
</evidence>
<comment type="caution">
    <text evidence="13">The sequence shown here is derived from an EMBL/GenBank/DDBJ whole genome shotgun (WGS) entry which is preliminary data.</text>
</comment>
<dbReference type="PANTHER" id="PTHR30406">
    <property type="entry name" value="SULFATE TRANSPORT SYSTEM PERMEASE PROTEIN"/>
    <property type="match status" value="1"/>
</dbReference>
<keyword evidence="3 10" id="KW-0813">Transport</keyword>
<dbReference type="Gene3D" id="1.10.3720.10">
    <property type="entry name" value="MetI-like"/>
    <property type="match status" value="1"/>
</dbReference>
<feature type="transmembrane region" description="Helical" evidence="10">
    <location>
        <begin position="66"/>
        <end position="96"/>
    </location>
</feature>
<dbReference type="Pfam" id="PF00528">
    <property type="entry name" value="BPD_transp_1"/>
    <property type="match status" value="1"/>
</dbReference>
<comment type="subcellular location">
    <subcellularLocation>
        <location evidence="10">Cell membrane</location>
        <topology evidence="10">Multi-pass membrane protein</topology>
    </subcellularLocation>
    <subcellularLocation>
        <location evidence="1">Membrane</location>
        <topology evidence="1">Multi-pass membrane protein</topology>
    </subcellularLocation>
</comment>
<evidence type="ECO:0000256" key="4">
    <source>
        <dbReference type="ARBA" id="ARBA00022505"/>
    </source>
</evidence>
<reference evidence="13" key="1">
    <citation type="submission" date="2021-04" db="EMBL/GenBank/DDBJ databases">
        <title>Draft genome sequence of Xylanibacillus composti strain K13.</title>
        <authorList>
            <person name="Uke A."/>
            <person name="Chhe C."/>
            <person name="Baramee S."/>
            <person name="Kosugi A."/>
        </authorList>
    </citation>
    <scope>NUCLEOTIDE SEQUENCE</scope>
    <source>
        <strain evidence="13">K13</strain>
    </source>
</reference>
<evidence type="ECO:0000256" key="9">
    <source>
        <dbReference type="ARBA" id="ARBA00025323"/>
    </source>
</evidence>
<evidence type="ECO:0000259" key="12">
    <source>
        <dbReference type="PROSITE" id="PS50928"/>
    </source>
</evidence>
<evidence type="ECO:0000256" key="2">
    <source>
        <dbReference type="ARBA" id="ARBA00011779"/>
    </source>
</evidence>
<dbReference type="GO" id="GO:0015419">
    <property type="term" value="F:ABC-type sulfate transporter activity"/>
    <property type="evidence" value="ECO:0007669"/>
    <property type="project" value="InterPro"/>
</dbReference>
<dbReference type="InterPro" id="IPR006469">
    <property type="entry name" value="NifC_ABC_porter"/>
</dbReference>
<evidence type="ECO:0000256" key="10">
    <source>
        <dbReference type="RuleBase" id="RU363032"/>
    </source>
</evidence>
<feature type="transmembrane region" description="Helical" evidence="10">
    <location>
        <begin position="142"/>
        <end position="166"/>
    </location>
</feature>
<dbReference type="CDD" id="cd06261">
    <property type="entry name" value="TM_PBP2"/>
    <property type="match status" value="1"/>
</dbReference>
<name>A0A8J4H6Y8_9BACL</name>
<evidence type="ECO:0000256" key="7">
    <source>
        <dbReference type="ARBA" id="ARBA00023032"/>
    </source>
</evidence>
<comment type="function">
    <text evidence="11">Part of the binding-protein-dependent transport system for molybdenum; probably responsible for the translocation of the substrate across the membrane.</text>
</comment>
<dbReference type="InterPro" id="IPR000515">
    <property type="entry name" value="MetI-like"/>
</dbReference>
<comment type="similarity">
    <text evidence="11">Belongs to the binding-protein-dependent transport system permease family. CysTW subfamily.</text>
</comment>
<keyword evidence="4 11" id="KW-0500">Molybdenum</keyword>
<dbReference type="AlphaFoldDB" id="A0A8J4H6Y8"/>
<dbReference type="NCBIfam" id="TIGR02141">
    <property type="entry name" value="modB_ABC"/>
    <property type="match status" value="1"/>
</dbReference>
<keyword evidence="7" id="KW-0764">Sulfate transport</keyword>
<dbReference type="GO" id="GO:0015098">
    <property type="term" value="F:molybdate ion transmembrane transporter activity"/>
    <property type="evidence" value="ECO:0007669"/>
    <property type="project" value="UniProtKB-UniRule"/>
</dbReference>
<dbReference type="GO" id="GO:0005886">
    <property type="term" value="C:plasma membrane"/>
    <property type="evidence" value="ECO:0007669"/>
    <property type="project" value="UniProtKB-SubCell"/>
</dbReference>
<keyword evidence="11" id="KW-1003">Cell membrane</keyword>